<comment type="caution">
    <text evidence="1">The sequence shown here is derived from an EMBL/GenBank/DDBJ whole genome shotgun (WGS) entry which is preliminary data.</text>
</comment>
<proteinExistence type="predicted"/>
<organism evidence="1 2">
    <name type="scientific">Granulicella sibirica</name>
    <dbReference type="NCBI Taxonomy" id="2479048"/>
    <lineage>
        <taxon>Bacteria</taxon>
        <taxon>Pseudomonadati</taxon>
        <taxon>Acidobacteriota</taxon>
        <taxon>Terriglobia</taxon>
        <taxon>Terriglobales</taxon>
        <taxon>Acidobacteriaceae</taxon>
        <taxon>Granulicella</taxon>
    </lineage>
</organism>
<accession>A0A4Q0T134</accession>
<dbReference type="AlphaFoldDB" id="A0A4Q0T134"/>
<evidence type="ECO:0000313" key="2">
    <source>
        <dbReference type="Proteomes" id="UP000289437"/>
    </source>
</evidence>
<reference evidence="1 2" key="1">
    <citation type="submission" date="2018-11" db="EMBL/GenBank/DDBJ databases">
        <authorList>
            <person name="Mardanov A.V."/>
            <person name="Ravin N.V."/>
            <person name="Dedysh S.N."/>
        </authorList>
    </citation>
    <scope>NUCLEOTIDE SEQUENCE [LARGE SCALE GENOMIC DNA]</scope>
    <source>
        <strain evidence="1 2">AF10</strain>
    </source>
</reference>
<sequence length="37" mass="4038">MWFVLHVATRGTPPPHSPGVSLFVCVGYTELCVVSYS</sequence>
<name>A0A4Q0T134_9BACT</name>
<dbReference type="EMBL" id="RDSM01000002">
    <property type="protein sequence ID" value="RXH55668.1"/>
    <property type="molecule type" value="Genomic_DNA"/>
</dbReference>
<gene>
    <name evidence="1" type="ORF">GRAN_2525</name>
</gene>
<evidence type="ECO:0000313" key="1">
    <source>
        <dbReference type="EMBL" id="RXH55668.1"/>
    </source>
</evidence>
<keyword evidence="2" id="KW-1185">Reference proteome</keyword>
<protein>
    <submittedName>
        <fullName evidence="1">Uncharacterized protein</fullName>
    </submittedName>
</protein>
<dbReference type="Proteomes" id="UP000289437">
    <property type="component" value="Unassembled WGS sequence"/>
</dbReference>
<reference evidence="2" key="2">
    <citation type="submission" date="2019-02" db="EMBL/GenBank/DDBJ databases">
        <title>Granulicella sibirica sp. nov., a psychrotolerant acidobacterium isolated from an organic soil layer in forested tundra, West Siberia.</title>
        <authorList>
            <person name="Oshkin I.Y."/>
            <person name="Kulichevskaya I.S."/>
            <person name="Rijpstra W.I.C."/>
            <person name="Sinninghe Damste J.S."/>
            <person name="Rakitin A.L."/>
            <person name="Ravin N.V."/>
            <person name="Dedysh S.N."/>
        </authorList>
    </citation>
    <scope>NUCLEOTIDE SEQUENCE [LARGE SCALE GENOMIC DNA]</scope>
    <source>
        <strain evidence="2">AF10</strain>
    </source>
</reference>